<gene>
    <name evidence="4" type="ORF">AUP43_12770</name>
</gene>
<keyword evidence="1" id="KW-0812">Transmembrane</keyword>
<sequence>MTEYTRHTAFGGRLVMVGFGSIGQGVLPLILRHIDMPKDKIVIITAEEKGKQVAEAYGVEFRVEPVTRENYRELVGKEIGKGDFLLNLSVDVSSIALAELARDKGALYLDTCIEPWVGGYTDTSLPPSLRSNYALREEFLSKRRPGHKDPTAVITHGANPGLVSHFVKQAMLNIAKDTGVKADVPTDRAGWGKLAKELGVKVIHIAERDTQVTNNPKKVGEFVNTWSIDGFVSEGSQPTELGWGTHEKHWPYNASRHAFGCDAAIFLNRPGASTRVRTWTPTEGHFHGFLITHSEAISIADYFTVTEATGAAQAVTYRPTVHYAYHPCDDAVMSVHELAGKNWQQQPNQRLIVDEVVSGIDELGVLLAGHKKNAYWYGSQLSIGEARKLCPHNNATSLQVTVAVLGGLVWAMENPQEGIVEPDEMDFQRVLEVCMPYLGPVVGAYSDWTPLEGRGVLFAEDVDYDDPWQFKNVLVA</sequence>
<dbReference type="STRING" id="580166.AUP43_12770"/>
<dbReference type="Gene3D" id="3.30.360.30">
    <property type="entry name" value="homospermidine synthase like"/>
    <property type="match status" value="1"/>
</dbReference>
<protein>
    <submittedName>
        <fullName evidence="4">Homospermidine synthase</fullName>
    </submittedName>
</protein>
<reference evidence="4 5" key="1">
    <citation type="submission" date="2015-12" db="EMBL/GenBank/DDBJ databases">
        <title>Genome sequence of Oceanibaculum pacificum MCCC 1A02656.</title>
        <authorList>
            <person name="Lu L."/>
            <person name="Lai Q."/>
            <person name="Shao Z."/>
            <person name="Qian P."/>
        </authorList>
    </citation>
    <scope>NUCLEOTIDE SEQUENCE [LARGE SCALE GENOMIC DNA]</scope>
    <source>
        <strain evidence="4 5">MCCC 1A02656</strain>
    </source>
</reference>
<feature type="transmembrane region" description="Helical" evidence="1">
    <location>
        <begin position="12"/>
        <end position="31"/>
    </location>
</feature>
<evidence type="ECO:0000313" key="4">
    <source>
        <dbReference type="EMBL" id="KZD03531.1"/>
    </source>
</evidence>
<dbReference type="InterPro" id="IPR023181">
    <property type="entry name" value="Homospermid_syn-like_C"/>
</dbReference>
<evidence type="ECO:0000313" key="5">
    <source>
        <dbReference type="Proteomes" id="UP000076400"/>
    </source>
</evidence>
<evidence type="ECO:0000259" key="3">
    <source>
        <dbReference type="Pfam" id="PF16653"/>
    </source>
</evidence>
<dbReference type="InterPro" id="IPR032095">
    <property type="entry name" value="Sacchrp_dh-like_C"/>
</dbReference>
<keyword evidence="5" id="KW-1185">Reference proteome</keyword>
<dbReference type="AlphaFoldDB" id="A0A154VQM1"/>
<organism evidence="4 5">
    <name type="scientific">Oceanibaculum pacificum</name>
    <dbReference type="NCBI Taxonomy" id="580166"/>
    <lineage>
        <taxon>Bacteria</taxon>
        <taxon>Pseudomonadati</taxon>
        <taxon>Pseudomonadota</taxon>
        <taxon>Alphaproteobacteria</taxon>
        <taxon>Rhodospirillales</taxon>
        <taxon>Oceanibaculaceae</taxon>
        <taxon>Oceanibaculum</taxon>
    </lineage>
</organism>
<dbReference type="EMBL" id="LPXN01000142">
    <property type="protein sequence ID" value="KZD03531.1"/>
    <property type="molecule type" value="Genomic_DNA"/>
</dbReference>
<name>A0A154VQM1_9PROT</name>
<dbReference type="Proteomes" id="UP000076400">
    <property type="component" value="Unassembled WGS sequence"/>
</dbReference>
<dbReference type="OrthoDB" id="9767495at2"/>
<dbReference type="Pfam" id="PF16653">
    <property type="entry name" value="Sacchrp_dh_C"/>
    <property type="match status" value="1"/>
</dbReference>
<dbReference type="InterPro" id="IPR005097">
    <property type="entry name" value="Sacchrp_dh_NADP-bd"/>
</dbReference>
<evidence type="ECO:0000259" key="2">
    <source>
        <dbReference type="Pfam" id="PF03435"/>
    </source>
</evidence>
<comment type="caution">
    <text evidence="4">The sequence shown here is derived from an EMBL/GenBank/DDBJ whole genome shotgun (WGS) entry which is preliminary data.</text>
</comment>
<proteinExistence type="predicted"/>
<dbReference type="RefSeq" id="WP_067558906.1">
    <property type="nucleotide sequence ID" value="NZ_LPXN01000142.1"/>
</dbReference>
<evidence type="ECO:0000256" key="1">
    <source>
        <dbReference type="SAM" id="Phobius"/>
    </source>
</evidence>
<feature type="domain" description="Saccharopine dehydrogenase NADP binding" evidence="2">
    <location>
        <begin position="15"/>
        <end position="151"/>
    </location>
</feature>
<feature type="domain" description="Saccharopine dehydrogenase-like C-terminal" evidence="3">
    <location>
        <begin position="157"/>
        <end position="441"/>
    </location>
</feature>
<accession>A0A154VQM1</accession>
<dbReference type="Pfam" id="PF03435">
    <property type="entry name" value="Sacchrp_dh_NADP"/>
    <property type="match status" value="1"/>
</dbReference>
<keyword evidence="1" id="KW-0472">Membrane</keyword>
<dbReference type="Gene3D" id="3.40.50.720">
    <property type="entry name" value="NAD(P)-binding Rossmann-like Domain"/>
    <property type="match status" value="1"/>
</dbReference>
<keyword evidence="1" id="KW-1133">Transmembrane helix</keyword>